<dbReference type="InterPro" id="IPR008974">
    <property type="entry name" value="TRAF-like"/>
</dbReference>
<dbReference type="CDD" id="cd00121">
    <property type="entry name" value="MATH"/>
    <property type="match status" value="1"/>
</dbReference>
<dbReference type="SUPFAM" id="SSF49599">
    <property type="entry name" value="TRAF domain-like"/>
    <property type="match status" value="1"/>
</dbReference>
<dbReference type="InterPro" id="IPR002083">
    <property type="entry name" value="MATH/TRAF_dom"/>
</dbReference>
<proteinExistence type="predicted"/>
<dbReference type="PANTHER" id="PTHR46236:SF32">
    <property type="entry name" value="MATH DOMAIN-CONTAINING PROTEIN"/>
    <property type="match status" value="1"/>
</dbReference>
<dbReference type="InterPro" id="IPR050804">
    <property type="entry name" value="MCC"/>
</dbReference>
<evidence type="ECO:0000256" key="2">
    <source>
        <dbReference type="SAM" id="Coils"/>
    </source>
</evidence>
<dbReference type="Proteomes" id="UP000836841">
    <property type="component" value="Chromosome 5"/>
</dbReference>
<name>A0AAU9SDZ0_THLAR</name>
<dbReference type="PROSITE" id="PS50144">
    <property type="entry name" value="MATH"/>
    <property type="match status" value="1"/>
</dbReference>
<gene>
    <name evidence="4" type="ORF">TAV2_LOCUS16414</name>
</gene>
<feature type="domain" description="MATH" evidence="3">
    <location>
        <begin position="6"/>
        <end position="140"/>
    </location>
</feature>
<evidence type="ECO:0000313" key="5">
    <source>
        <dbReference type="Proteomes" id="UP000836841"/>
    </source>
</evidence>
<dbReference type="Gene3D" id="2.60.210.10">
    <property type="entry name" value="Apoptosis, Tumor Necrosis Factor Receptor Associated Protein 2, Chain A"/>
    <property type="match status" value="1"/>
</dbReference>
<evidence type="ECO:0000259" key="3">
    <source>
        <dbReference type="PROSITE" id="PS50144"/>
    </source>
</evidence>
<protein>
    <recommendedName>
        <fullName evidence="3">MATH domain-containing protein</fullName>
    </recommendedName>
</protein>
<evidence type="ECO:0000313" key="4">
    <source>
        <dbReference type="EMBL" id="CAH2064232.1"/>
    </source>
</evidence>
<sequence length="307" mass="35096">MEKQSKKKITWSIKDLSSLKLSQKTYSDQFIVGGCKWRLCAYRGLFDDMLLFLEVVDHRSLPCGWRRHARYLLYPVTQSSIQQRFDENGDYILPTAKKVEKWFDEKCFRWIGQSKLSLNKILAKDGGFLVNGELKVVAEVEVLQVIGKLDVSEETSTIMETIDVDGFQLLSSQVGFVRRMFERQPEIASEFRSKNPNLRTGYMSLLLGVIETLRQLPHELHKADLAVACAALRSMTDAGFKLDCLEKKLDEMSAKTEKEEAGETRIQEIDEELKDLKQKCSDLEAELEKKKVEVSAAKAPISFDDVI</sequence>
<accession>A0AAU9SDZ0</accession>
<keyword evidence="1 2" id="KW-0175">Coiled coil</keyword>
<organism evidence="4 5">
    <name type="scientific">Thlaspi arvense</name>
    <name type="common">Field penny-cress</name>
    <dbReference type="NCBI Taxonomy" id="13288"/>
    <lineage>
        <taxon>Eukaryota</taxon>
        <taxon>Viridiplantae</taxon>
        <taxon>Streptophyta</taxon>
        <taxon>Embryophyta</taxon>
        <taxon>Tracheophyta</taxon>
        <taxon>Spermatophyta</taxon>
        <taxon>Magnoliopsida</taxon>
        <taxon>eudicotyledons</taxon>
        <taxon>Gunneridae</taxon>
        <taxon>Pentapetalae</taxon>
        <taxon>rosids</taxon>
        <taxon>malvids</taxon>
        <taxon>Brassicales</taxon>
        <taxon>Brassicaceae</taxon>
        <taxon>Thlaspideae</taxon>
        <taxon>Thlaspi</taxon>
    </lineage>
</organism>
<feature type="coiled-coil region" evidence="2">
    <location>
        <begin position="242"/>
        <end position="293"/>
    </location>
</feature>
<dbReference type="PANTHER" id="PTHR46236">
    <property type="entry name" value="TRAF-LIKE SUPERFAMILY PROTEIN"/>
    <property type="match status" value="1"/>
</dbReference>
<dbReference type="AlphaFoldDB" id="A0AAU9SDZ0"/>
<reference evidence="4 5" key="1">
    <citation type="submission" date="2022-03" db="EMBL/GenBank/DDBJ databases">
        <authorList>
            <person name="Nunn A."/>
            <person name="Chopra R."/>
            <person name="Nunn A."/>
            <person name="Contreras Garrido A."/>
        </authorList>
    </citation>
    <scope>NUCLEOTIDE SEQUENCE [LARGE SCALE GENOMIC DNA]</scope>
</reference>
<keyword evidence="5" id="KW-1185">Reference proteome</keyword>
<evidence type="ECO:0000256" key="1">
    <source>
        <dbReference type="ARBA" id="ARBA00023054"/>
    </source>
</evidence>
<dbReference type="Pfam" id="PF22486">
    <property type="entry name" value="MATH_2"/>
    <property type="match status" value="1"/>
</dbReference>
<dbReference type="EMBL" id="OU466861">
    <property type="protein sequence ID" value="CAH2064232.1"/>
    <property type="molecule type" value="Genomic_DNA"/>
</dbReference>